<evidence type="ECO:0000313" key="2">
    <source>
        <dbReference type="EMBL" id="ADO84197.1"/>
    </source>
</evidence>
<evidence type="ECO:0000259" key="1">
    <source>
        <dbReference type="PROSITE" id="PS50164"/>
    </source>
</evidence>
<gene>
    <name evidence="2" type="ordered locus">Ilyop_2438</name>
</gene>
<dbReference type="Proteomes" id="UP000006875">
    <property type="component" value="Plasmid pILYOP01"/>
</dbReference>
<dbReference type="SMART" id="SM00465">
    <property type="entry name" value="GIYc"/>
    <property type="match status" value="1"/>
</dbReference>
<dbReference type="Pfam" id="PF01541">
    <property type="entry name" value="GIY-YIG"/>
    <property type="match status" value="1"/>
</dbReference>
<dbReference type="HOGENOM" id="CLU_1388589_0_0_0"/>
<name>E3HDL1_ILYPC</name>
<accession>E3HDL1</accession>
<evidence type="ECO:0000313" key="3">
    <source>
        <dbReference type="Proteomes" id="UP000006875"/>
    </source>
</evidence>
<geneLocation type="plasmid" evidence="2 3">
    <name>pILYOP01</name>
</geneLocation>
<dbReference type="EMBL" id="CP002282">
    <property type="protein sequence ID" value="ADO84197.1"/>
    <property type="molecule type" value="Genomic_DNA"/>
</dbReference>
<sequence>MFFIYAIIFPNKKKYIGLTTDFKQRKYTHINNAHKGVNNPLYNAIRDWGIKNLKWEILEQLESRSEAFIKELDYIKTFDTTSTTYGYNTKGLKNFERTNNRKIREVINARTEKVYSSVKASCKATNEKYCVAIGSTRRKTVTKNGNLFIYVDEWITLSEIDKKYFKAISEEKYTTQKRLSEQRKKEIYEEIFQKIM</sequence>
<organism evidence="2 3">
    <name type="scientific">Ilyobacter polytropus (strain ATCC 51220 / DSM 2926 / LMG 16218 / CuHBu1)</name>
    <dbReference type="NCBI Taxonomy" id="572544"/>
    <lineage>
        <taxon>Bacteria</taxon>
        <taxon>Fusobacteriati</taxon>
        <taxon>Fusobacteriota</taxon>
        <taxon>Fusobacteriia</taxon>
        <taxon>Fusobacteriales</taxon>
        <taxon>Fusobacteriaceae</taxon>
        <taxon>Ilyobacter</taxon>
    </lineage>
</organism>
<dbReference type="Gene3D" id="3.40.1440.10">
    <property type="entry name" value="GIY-YIG endonuclease"/>
    <property type="match status" value="1"/>
</dbReference>
<dbReference type="PROSITE" id="PS50164">
    <property type="entry name" value="GIY_YIG"/>
    <property type="match status" value="1"/>
</dbReference>
<dbReference type="SUPFAM" id="SSF82771">
    <property type="entry name" value="GIY-YIG endonuclease"/>
    <property type="match status" value="1"/>
</dbReference>
<dbReference type="InterPro" id="IPR000305">
    <property type="entry name" value="GIY-YIG_endonuc"/>
</dbReference>
<dbReference type="RefSeq" id="WP_013388856.1">
    <property type="nucleotide sequence ID" value="NC_014633.1"/>
</dbReference>
<feature type="domain" description="GIY-YIG" evidence="1">
    <location>
        <begin position="1"/>
        <end position="87"/>
    </location>
</feature>
<dbReference type="InterPro" id="IPR035901">
    <property type="entry name" value="GIY-YIG_endonuc_sf"/>
</dbReference>
<keyword evidence="3" id="KW-1185">Reference proteome</keyword>
<reference evidence="2 3" key="1">
    <citation type="journal article" date="2010" name="Stand. Genomic Sci.">
        <title>Complete genome sequence of Ilyobacter polytropus type strain (CuHbu1).</title>
        <authorList>
            <person name="Sikorski J."/>
            <person name="Chertkov O."/>
            <person name="Lapidus A."/>
            <person name="Nolan M."/>
            <person name="Lucas S."/>
            <person name="Del Rio T.G."/>
            <person name="Tice H."/>
            <person name="Cheng J.F."/>
            <person name="Tapia R."/>
            <person name="Han C."/>
            <person name="Goodwin L."/>
            <person name="Pitluck S."/>
            <person name="Liolios K."/>
            <person name="Ivanova N."/>
            <person name="Mavromatis K."/>
            <person name="Mikhailova N."/>
            <person name="Pati A."/>
            <person name="Chen A."/>
            <person name="Palaniappan K."/>
            <person name="Land M."/>
            <person name="Hauser L."/>
            <person name="Chang Y.J."/>
            <person name="Jeffries C.D."/>
            <person name="Brambilla E."/>
            <person name="Yasawong M."/>
            <person name="Rohde M."/>
            <person name="Pukall R."/>
            <person name="Spring S."/>
            <person name="Goker M."/>
            <person name="Woyke T."/>
            <person name="Bristow J."/>
            <person name="Eisen J.A."/>
            <person name="Markowitz V."/>
            <person name="Hugenholtz P."/>
            <person name="Kyrpides N.C."/>
            <person name="Klenk H.P."/>
        </authorList>
    </citation>
    <scope>NUCLEOTIDE SEQUENCE [LARGE SCALE GENOMIC DNA]</scope>
    <source>
        <strain evidence="3">ATCC 51220 / DSM 2926 / LMG 16218 / CuHBu1</strain>
        <plasmid evidence="3">pILYOP01</plasmid>
    </source>
</reference>
<dbReference type="AlphaFoldDB" id="E3HDL1"/>
<dbReference type="KEGG" id="ipo:Ilyop_2438"/>
<keyword evidence="2" id="KW-0614">Plasmid</keyword>
<dbReference type="CDD" id="cd10443">
    <property type="entry name" value="GIY-YIG_HE_Tlr8p_PBC-V_like"/>
    <property type="match status" value="1"/>
</dbReference>
<proteinExistence type="predicted"/>
<protein>
    <submittedName>
        <fullName evidence="2">Excinuclease ABC C subunit domain protein</fullName>
    </submittedName>
</protein>